<dbReference type="EMBL" id="QWIR01000046">
    <property type="protein sequence ID" value="RMY90951.1"/>
    <property type="molecule type" value="Genomic_DNA"/>
</dbReference>
<dbReference type="PANTHER" id="PTHR42834">
    <property type="entry name" value="ENDONUCLEASE/EXONUCLEASE/PHOSPHATASE FAMILY PROTEIN (AFU_ORTHOLOGUE AFUA_3G09210)"/>
    <property type="match status" value="1"/>
</dbReference>
<sequence length="683" mass="75004">MHALRTLTALGAAVCSASAVTIAEINGDKFISPLNGQTVNDVSGLVTFKGPNGFWMRSTKPDKDKKTSESIYVFGDSGLNSVEIGDIVTLNGEVDEYRSSDAYLYLTEITSPSGITVVSSNNEVTPLVLGTKGYKPPTRQYTSLDDGDIFGVPNNVSQISVDNPTLQPKLYGLDFWESINGELVTIRSPRALGRPNNYGEFWIAGSYRTTGNNDRDALTATEGDANPEGILLDSPVDDTDHPDDIKLGDRFEDITCVITYQFGFYYCIPQTAVSYTRRLDPYRPDPTKLTSKNSCKGITMGQYNVENLSPSSATLDDISAQIVTYLRTPDLVFLQEVQDNNGATNDDVVSANTTLSDLVSAINAAGSKVDYKFTDIPPVDDTNGGQPGGNIRNAYLYNPETIRLRNANPGGSTDAEVILPGAELKYNPGLIDPTNHAWSNSRKPLVAAWETLDGQNKFFTINVHWTSKGGSSSLQGDPRPPINGGLEERTLQANVTGSFIASLLAEDENAAIVSAGDFNEFAWVQPLTLFQDVSGLSDLDEVVGIKDVERYTYTFGVNTQQLDHMYVSPRLAAGKGKKARPEFEHVHVSSWKNFDQLDSISLRFTGPDKMPRRELKHTMTNECVTTPLPTPFQNRAKCLDSVKYLLVMHPNHFSHRLRHATPRIRPGFQHNDVAGFRARQVSF</sequence>
<dbReference type="GO" id="GO:0003824">
    <property type="term" value="F:catalytic activity"/>
    <property type="evidence" value="ECO:0007669"/>
    <property type="project" value="InterPro"/>
</dbReference>
<dbReference type="AlphaFoldDB" id="A0A3M7FRH3"/>
<dbReference type="InterPro" id="IPR005135">
    <property type="entry name" value="Endo/exonuclease/phosphatase"/>
</dbReference>
<gene>
    <name evidence="3" type="ORF">D0861_03366</name>
</gene>
<dbReference type="CDD" id="cd04486">
    <property type="entry name" value="YhcR_OBF_like"/>
    <property type="match status" value="1"/>
</dbReference>
<dbReference type="OrthoDB" id="47488at2759"/>
<reference evidence="3 4" key="1">
    <citation type="journal article" date="2018" name="BMC Genomics">
        <title>Genomic evidence for intraspecific hybridization in a clonal and extremely halotolerant yeast.</title>
        <authorList>
            <person name="Gostincar C."/>
            <person name="Stajich J.E."/>
            <person name="Zupancic J."/>
            <person name="Zalar P."/>
            <person name="Gunde-Cimerman N."/>
        </authorList>
    </citation>
    <scope>NUCLEOTIDE SEQUENCE [LARGE SCALE GENOMIC DNA]</scope>
    <source>
        <strain evidence="3 4">EXF-2788</strain>
    </source>
</reference>
<name>A0A3M7FRH3_HORWE</name>
<dbReference type="PANTHER" id="PTHR42834:SF1">
    <property type="entry name" value="ENDONUCLEASE_EXONUCLEASE_PHOSPHATASE FAMILY PROTEIN (AFU_ORTHOLOGUE AFUA_3G09210)"/>
    <property type="match status" value="1"/>
</dbReference>
<comment type="caution">
    <text evidence="3">The sequence shown here is derived from an EMBL/GenBank/DDBJ whole genome shotgun (WGS) entry which is preliminary data.</text>
</comment>
<evidence type="ECO:0000256" key="1">
    <source>
        <dbReference type="SAM" id="SignalP"/>
    </source>
</evidence>
<feature type="chain" id="PRO_5018331196" description="Endonuclease/exonuclease/phosphatase domain-containing protein" evidence="1">
    <location>
        <begin position="20"/>
        <end position="683"/>
    </location>
</feature>
<feature type="domain" description="Endonuclease/exonuclease/phosphatase" evidence="2">
    <location>
        <begin position="302"/>
        <end position="574"/>
    </location>
</feature>
<dbReference type="InterPro" id="IPR036691">
    <property type="entry name" value="Endo/exonu/phosph_ase_sf"/>
</dbReference>
<evidence type="ECO:0000313" key="4">
    <source>
        <dbReference type="Proteomes" id="UP000268823"/>
    </source>
</evidence>
<dbReference type="SUPFAM" id="SSF56219">
    <property type="entry name" value="DNase I-like"/>
    <property type="match status" value="1"/>
</dbReference>
<keyword evidence="1" id="KW-0732">Signal</keyword>
<accession>A0A3M7FRH3</accession>
<feature type="signal peptide" evidence="1">
    <location>
        <begin position="1"/>
        <end position="19"/>
    </location>
</feature>
<proteinExistence type="predicted"/>
<protein>
    <recommendedName>
        <fullName evidence="2">Endonuclease/exonuclease/phosphatase domain-containing protein</fullName>
    </recommendedName>
</protein>
<evidence type="ECO:0000313" key="3">
    <source>
        <dbReference type="EMBL" id="RMY90951.1"/>
    </source>
</evidence>
<dbReference type="Pfam" id="PF03372">
    <property type="entry name" value="Exo_endo_phos"/>
    <property type="match status" value="1"/>
</dbReference>
<dbReference type="VEuPathDB" id="FungiDB:BTJ68_11020"/>
<dbReference type="Proteomes" id="UP000268823">
    <property type="component" value="Unassembled WGS sequence"/>
</dbReference>
<organism evidence="3 4">
    <name type="scientific">Hortaea werneckii</name>
    <name type="common">Black yeast</name>
    <name type="synonym">Cladosporium werneckii</name>
    <dbReference type="NCBI Taxonomy" id="91943"/>
    <lineage>
        <taxon>Eukaryota</taxon>
        <taxon>Fungi</taxon>
        <taxon>Dikarya</taxon>
        <taxon>Ascomycota</taxon>
        <taxon>Pezizomycotina</taxon>
        <taxon>Dothideomycetes</taxon>
        <taxon>Dothideomycetidae</taxon>
        <taxon>Mycosphaerellales</taxon>
        <taxon>Teratosphaeriaceae</taxon>
        <taxon>Hortaea</taxon>
    </lineage>
</organism>
<evidence type="ECO:0000259" key="2">
    <source>
        <dbReference type="Pfam" id="PF03372"/>
    </source>
</evidence>
<dbReference type="Gene3D" id="3.60.10.10">
    <property type="entry name" value="Endonuclease/exonuclease/phosphatase"/>
    <property type="match status" value="1"/>
</dbReference>